<keyword evidence="1" id="KW-0472">Membrane</keyword>
<evidence type="ECO:0000313" key="2">
    <source>
        <dbReference type="EMBL" id="TPG38155.1"/>
    </source>
</evidence>
<keyword evidence="3" id="KW-1185">Reference proteome</keyword>
<name>A0A502EKA4_9FLAO</name>
<dbReference type="Proteomes" id="UP000319700">
    <property type="component" value="Unassembled WGS sequence"/>
</dbReference>
<keyword evidence="1" id="KW-0812">Transmembrane</keyword>
<reference evidence="2 3" key="1">
    <citation type="journal article" date="2019" name="Environ. Microbiol.">
        <title>Species interactions and distinct microbial communities in high Arctic permafrost affected cryosols are associated with the CH4 and CO2 gas fluxes.</title>
        <authorList>
            <person name="Altshuler I."/>
            <person name="Hamel J."/>
            <person name="Turney S."/>
            <person name="Magnuson E."/>
            <person name="Levesque R."/>
            <person name="Greer C."/>
            <person name="Whyte L.G."/>
        </authorList>
    </citation>
    <scope>NUCLEOTIDE SEQUENCE [LARGE SCALE GENOMIC DNA]</scope>
    <source>
        <strain evidence="2 3">42</strain>
    </source>
</reference>
<keyword evidence="1" id="KW-1133">Transmembrane helix</keyword>
<accession>A0A502EKA4</accession>
<dbReference type="EMBL" id="RCZH01000011">
    <property type="protein sequence ID" value="TPG38155.1"/>
    <property type="molecule type" value="Genomic_DNA"/>
</dbReference>
<sequence length="72" mass="8300">MSQELFLADLADFFGNLFSPLVCGIKKTLRLCEIKKKRYQLIKNKCLLYLKAAILGFFMKILKLFSHADLAD</sequence>
<evidence type="ECO:0000313" key="3">
    <source>
        <dbReference type="Proteomes" id="UP000319700"/>
    </source>
</evidence>
<comment type="caution">
    <text evidence="2">The sequence shown here is derived from an EMBL/GenBank/DDBJ whole genome shotgun (WGS) entry which is preliminary data.</text>
</comment>
<protein>
    <submittedName>
        <fullName evidence="2">Uncharacterized protein</fullName>
    </submittedName>
</protein>
<evidence type="ECO:0000256" key="1">
    <source>
        <dbReference type="SAM" id="Phobius"/>
    </source>
</evidence>
<feature type="transmembrane region" description="Helical" evidence="1">
    <location>
        <begin position="6"/>
        <end position="25"/>
    </location>
</feature>
<organism evidence="2 3">
    <name type="scientific">Flavobacterium pectinovorum</name>
    <dbReference type="NCBI Taxonomy" id="29533"/>
    <lineage>
        <taxon>Bacteria</taxon>
        <taxon>Pseudomonadati</taxon>
        <taxon>Bacteroidota</taxon>
        <taxon>Flavobacteriia</taxon>
        <taxon>Flavobacteriales</taxon>
        <taxon>Flavobacteriaceae</taxon>
        <taxon>Flavobacterium</taxon>
    </lineage>
</organism>
<dbReference type="AlphaFoldDB" id="A0A502EKA4"/>
<gene>
    <name evidence="2" type="ORF">EAH81_17130</name>
</gene>
<feature type="transmembrane region" description="Helical" evidence="1">
    <location>
        <begin position="46"/>
        <end position="65"/>
    </location>
</feature>
<proteinExistence type="predicted"/>